<protein>
    <submittedName>
        <fullName evidence="1">Uncharacterized protein</fullName>
    </submittedName>
</protein>
<dbReference type="OrthoDB" id="6763127at2759"/>
<accession>A0A9P0D5I8</accession>
<organism evidence="1 2">
    <name type="scientific">Psylliodes chrysocephalus</name>
    <dbReference type="NCBI Taxonomy" id="3402493"/>
    <lineage>
        <taxon>Eukaryota</taxon>
        <taxon>Metazoa</taxon>
        <taxon>Ecdysozoa</taxon>
        <taxon>Arthropoda</taxon>
        <taxon>Hexapoda</taxon>
        <taxon>Insecta</taxon>
        <taxon>Pterygota</taxon>
        <taxon>Neoptera</taxon>
        <taxon>Endopterygota</taxon>
        <taxon>Coleoptera</taxon>
        <taxon>Polyphaga</taxon>
        <taxon>Cucujiformia</taxon>
        <taxon>Chrysomeloidea</taxon>
        <taxon>Chrysomelidae</taxon>
        <taxon>Galerucinae</taxon>
        <taxon>Alticini</taxon>
        <taxon>Psylliodes</taxon>
    </lineage>
</organism>
<proteinExistence type="predicted"/>
<gene>
    <name evidence="1" type="ORF">PSYICH_LOCUS12094</name>
</gene>
<dbReference type="PANTHER" id="PTHR10773">
    <property type="entry name" value="DNA-DIRECTED RNA POLYMERASES I, II, AND III SUBUNIT RPABC2"/>
    <property type="match status" value="1"/>
</dbReference>
<keyword evidence="2" id="KW-1185">Reference proteome</keyword>
<reference evidence="1" key="1">
    <citation type="submission" date="2022-01" db="EMBL/GenBank/DDBJ databases">
        <authorList>
            <person name="King R."/>
        </authorList>
    </citation>
    <scope>NUCLEOTIDE SEQUENCE</scope>
</reference>
<dbReference type="AlphaFoldDB" id="A0A9P0D5I8"/>
<dbReference type="EMBL" id="OV651818">
    <property type="protein sequence ID" value="CAH1112741.1"/>
    <property type="molecule type" value="Genomic_DNA"/>
</dbReference>
<dbReference type="Proteomes" id="UP001153636">
    <property type="component" value="Chromosome 6"/>
</dbReference>
<evidence type="ECO:0000313" key="2">
    <source>
        <dbReference type="Proteomes" id="UP001153636"/>
    </source>
</evidence>
<sequence length="252" mass="28707">MGSNWLLFSDGCSGQNKNSITATMLLCTVANSKNIEEISLRFFESFHGQNEEDSAHSAISTALTTAGDIFVPSQLHPIIRLARRKQPYKVIPLEYHDFIDFKKLSRDQRILSVRTSDYGNSIKWTDIMELKFYGKLSLRDAEAALAYLPESNIEEEYETNEFQTNGNESVNEEKESETDIVESEHEINDVDSEHEIESEKNKTISIHKLPTTSIAGKKKPKATIDIISTQLETKPKRFPNQLEQCFNLMIIL</sequence>
<evidence type="ECO:0000313" key="1">
    <source>
        <dbReference type="EMBL" id="CAH1112741.1"/>
    </source>
</evidence>
<dbReference type="PANTHER" id="PTHR10773:SF19">
    <property type="match status" value="1"/>
</dbReference>
<name>A0A9P0D5I8_9CUCU</name>